<keyword evidence="3" id="KW-1185">Reference proteome</keyword>
<keyword evidence="1" id="KW-1133">Transmembrane helix</keyword>
<evidence type="ECO:0000313" key="2">
    <source>
        <dbReference type="EMBL" id="TFK18669.1"/>
    </source>
</evidence>
<feature type="transmembrane region" description="Helical" evidence="1">
    <location>
        <begin position="124"/>
        <end position="148"/>
    </location>
</feature>
<evidence type="ECO:0000313" key="3">
    <source>
        <dbReference type="Proteomes" id="UP000307440"/>
    </source>
</evidence>
<name>A0A5C3KEW5_COPMA</name>
<keyword evidence="1" id="KW-0472">Membrane</keyword>
<feature type="transmembrane region" description="Helical" evidence="1">
    <location>
        <begin position="12"/>
        <end position="31"/>
    </location>
</feature>
<dbReference type="OrthoDB" id="3223377at2759"/>
<protein>
    <submittedName>
        <fullName evidence="2">Uncharacterized protein</fullName>
    </submittedName>
</protein>
<gene>
    <name evidence="2" type="ORF">FA15DRAFT_709653</name>
</gene>
<feature type="transmembrane region" description="Helical" evidence="1">
    <location>
        <begin position="97"/>
        <end position="117"/>
    </location>
</feature>
<accession>A0A5C3KEW5</accession>
<sequence length="371" mass="40297">MDSSTPAQLQMGGSILLGALGVYLIVGAYFVQLHHYFMAGSEIQRRNRVTIYTLIGLVTVCEIMRVGFVTFAAWRVLVLGMENPVLRLSPAKTAPSVQILSSFITLFIQGFFAWRIWTHKFNRIIGGVAVLIGVFTTMQLIIGIFIGVQMGRIGAIAEQAAAAPARDGVFNQFINGNQNPGGLTPFSLTLGILSSATFACDVLITIGMFCIEAFDGAPSEERAADAEHQYYRKWAYHLDLLSLNAHSVSIERADMAPLGNELVVTRTVSLEMSLRIADGFHTFILVLYSHANVLMASLNGRTLRGGEESTTTSSKGAAVVSNFRPNPRTSLVVSQNPHLQRSPSGIAISITTEVDYEMGDRKRSDSAGAFV</sequence>
<feature type="transmembrane region" description="Helical" evidence="1">
    <location>
        <begin position="51"/>
        <end position="77"/>
    </location>
</feature>
<keyword evidence="1" id="KW-0812">Transmembrane</keyword>
<organism evidence="2 3">
    <name type="scientific">Coprinopsis marcescibilis</name>
    <name type="common">Agaric fungus</name>
    <name type="synonym">Psathyrella marcescibilis</name>
    <dbReference type="NCBI Taxonomy" id="230819"/>
    <lineage>
        <taxon>Eukaryota</taxon>
        <taxon>Fungi</taxon>
        <taxon>Dikarya</taxon>
        <taxon>Basidiomycota</taxon>
        <taxon>Agaricomycotina</taxon>
        <taxon>Agaricomycetes</taxon>
        <taxon>Agaricomycetidae</taxon>
        <taxon>Agaricales</taxon>
        <taxon>Agaricineae</taxon>
        <taxon>Psathyrellaceae</taxon>
        <taxon>Coprinopsis</taxon>
    </lineage>
</organism>
<reference evidence="2 3" key="1">
    <citation type="journal article" date="2019" name="Nat. Ecol. Evol.">
        <title>Megaphylogeny resolves global patterns of mushroom evolution.</title>
        <authorList>
            <person name="Varga T."/>
            <person name="Krizsan K."/>
            <person name="Foldi C."/>
            <person name="Dima B."/>
            <person name="Sanchez-Garcia M."/>
            <person name="Sanchez-Ramirez S."/>
            <person name="Szollosi G.J."/>
            <person name="Szarkandi J.G."/>
            <person name="Papp V."/>
            <person name="Albert L."/>
            <person name="Andreopoulos W."/>
            <person name="Angelini C."/>
            <person name="Antonin V."/>
            <person name="Barry K.W."/>
            <person name="Bougher N.L."/>
            <person name="Buchanan P."/>
            <person name="Buyck B."/>
            <person name="Bense V."/>
            <person name="Catcheside P."/>
            <person name="Chovatia M."/>
            <person name="Cooper J."/>
            <person name="Damon W."/>
            <person name="Desjardin D."/>
            <person name="Finy P."/>
            <person name="Geml J."/>
            <person name="Haridas S."/>
            <person name="Hughes K."/>
            <person name="Justo A."/>
            <person name="Karasinski D."/>
            <person name="Kautmanova I."/>
            <person name="Kiss B."/>
            <person name="Kocsube S."/>
            <person name="Kotiranta H."/>
            <person name="LaButti K.M."/>
            <person name="Lechner B.E."/>
            <person name="Liimatainen K."/>
            <person name="Lipzen A."/>
            <person name="Lukacs Z."/>
            <person name="Mihaltcheva S."/>
            <person name="Morgado L.N."/>
            <person name="Niskanen T."/>
            <person name="Noordeloos M.E."/>
            <person name="Ohm R.A."/>
            <person name="Ortiz-Santana B."/>
            <person name="Ovrebo C."/>
            <person name="Racz N."/>
            <person name="Riley R."/>
            <person name="Savchenko A."/>
            <person name="Shiryaev A."/>
            <person name="Soop K."/>
            <person name="Spirin V."/>
            <person name="Szebenyi C."/>
            <person name="Tomsovsky M."/>
            <person name="Tulloss R.E."/>
            <person name="Uehling J."/>
            <person name="Grigoriev I.V."/>
            <person name="Vagvolgyi C."/>
            <person name="Papp T."/>
            <person name="Martin F.M."/>
            <person name="Miettinen O."/>
            <person name="Hibbett D.S."/>
            <person name="Nagy L.G."/>
        </authorList>
    </citation>
    <scope>NUCLEOTIDE SEQUENCE [LARGE SCALE GENOMIC DNA]</scope>
    <source>
        <strain evidence="2 3">CBS 121175</strain>
    </source>
</reference>
<evidence type="ECO:0000256" key="1">
    <source>
        <dbReference type="SAM" id="Phobius"/>
    </source>
</evidence>
<dbReference type="Proteomes" id="UP000307440">
    <property type="component" value="Unassembled WGS sequence"/>
</dbReference>
<dbReference type="EMBL" id="ML210385">
    <property type="protein sequence ID" value="TFK18669.1"/>
    <property type="molecule type" value="Genomic_DNA"/>
</dbReference>
<dbReference type="AlphaFoldDB" id="A0A5C3KEW5"/>
<proteinExistence type="predicted"/>